<feature type="non-terminal residue" evidence="2">
    <location>
        <position position="1"/>
    </location>
</feature>
<gene>
    <name evidence="2" type="ORF">HaLaN_17477</name>
</gene>
<dbReference type="EMBL" id="BLLF01001621">
    <property type="protein sequence ID" value="GFH20368.1"/>
    <property type="molecule type" value="Genomic_DNA"/>
</dbReference>
<reference evidence="2 3" key="1">
    <citation type="submission" date="2020-02" db="EMBL/GenBank/DDBJ databases">
        <title>Draft genome sequence of Haematococcus lacustris strain NIES-144.</title>
        <authorList>
            <person name="Morimoto D."/>
            <person name="Nakagawa S."/>
            <person name="Yoshida T."/>
            <person name="Sawayama S."/>
        </authorList>
    </citation>
    <scope>NUCLEOTIDE SEQUENCE [LARGE SCALE GENOMIC DNA]</scope>
    <source>
        <strain evidence="2 3">NIES-144</strain>
    </source>
</reference>
<proteinExistence type="predicted"/>
<accession>A0A699ZPJ0</accession>
<evidence type="ECO:0000313" key="3">
    <source>
        <dbReference type="Proteomes" id="UP000485058"/>
    </source>
</evidence>
<organism evidence="2 3">
    <name type="scientific">Haematococcus lacustris</name>
    <name type="common">Green alga</name>
    <name type="synonym">Haematococcus pluvialis</name>
    <dbReference type="NCBI Taxonomy" id="44745"/>
    <lineage>
        <taxon>Eukaryota</taxon>
        <taxon>Viridiplantae</taxon>
        <taxon>Chlorophyta</taxon>
        <taxon>core chlorophytes</taxon>
        <taxon>Chlorophyceae</taxon>
        <taxon>CS clade</taxon>
        <taxon>Chlamydomonadales</taxon>
        <taxon>Haematococcaceae</taxon>
        <taxon>Haematococcus</taxon>
    </lineage>
</organism>
<protein>
    <submittedName>
        <fullName evidence="2">Uncharacterized protein</fullName>
    </submittedName>
</protein>
<comment type="caution">
    <text evidence="2">The sequence shown here is derived from an EMBL/GenBank/DDBJ whole genome shotgun (WGS) entry which is preliminary data.</text>
</comment>
<evidence type="ECO:0000256" key="1">
    <source>
        <dbReference type="SAM" id="MobiDB-lite"/>
    </source>
</evidence>
<sequence length="235" mass="23667">NGLDTSLMYLRAVGDMLSSASTEMFQAAASRVLPVLELPGITRGNNLLQAETWRNVAGSGSGLAHSPGTLLHLSQAVADAPQWTPGWSEHPVAAGSMAFAQVMQAGNPFSLPPPPSPSKAPSQAGSKSAGGAAAGDPPGAVTAVAAAASDGKAVEAAAEASSVAAAPDGIGSPSVLTQSGKHMLTSIKACCQLLRPLGPALSGAVWQALTQLFDRFLLATFMVLSGINLDTLIMQ</sequence>
<dbReference type="Proteomes" id="UP000485058">
    <property type="component" value="Unassembled WGS sequence"/>
</dbReference>
<feature type="compositionally biased region" description="Low complexity" evidence="1">
    <location>
        <begin position="119"/>
        <end position="136"/>
    </location>
</feature>
<dbReference type="AlphaFoldDB" id="A0A699ZPJ0"/>
<feature type="region of interest" description="Disordered" evidence="1">
    <location>
        <begin position="105"/>
        <end position="136"/>
    </location>
</feature>
<name>A0A699ZPJ0_HAELA</name>
<keyword evidence="3" id="KW-1185">Reference proteome</keyword>
<evidence type="ECO:0000313" key="2">
    <source>
        <dbReference type="EMBL" id="GFH20368.1"/>
    </source>
</evidence>
<feature type="non-terminal residue" evidence="2">
    <location>
        <position position="235"/>
    </location>
</feature>